<evidence type="ECO:0000256" key="1">
    <source>
        <dbReference type="SAM" id="MobiDB-lite"/>
    </source>
</evidence>
<sequence length="545" mass="59451">MTPLMRRNVPSADHHDDDSPASSSRLPHSAAAAMPRRAAAAPFDGSSQPWLLRKPSAPAILRRSGGVVDRLYPEAIRGRKGGEDWGSSGGAAGGRGDWEASDAGRRELALPQVEQVNVPDINIPPVNNDMVIDAVQPQLQIAPVLPQIEIPVQHEVQGPILNFDLNDPAPEDPIAAHMEIEEEAPVPVQNLQLNIIPQEDGNLQDNDGNFLDHQVLAQVDDQLQLPPINFDNLLNDEPEEQQQQGNNEHLHIGFMEFADQVTVDPVFESFVSPTTLSSQKRINADIYRLWAKHFSPTGSSSAVVEIPADWLNFFTTMLLSPTHFSWAKNFLSSKAWDIFNSKVDNDRGLKFSLPSLCPKDGPVTCLAGLTDETTSYPGEGTHDLNVTATNSETYQDNRATPVNTKSAASTLNLSKTVPIIRKKTTCKVAIVETDVRRSDRLKKKNEGFKANSCSHWNCVACTNEPPVLSPSLIKDLGTSFAQVAPEEVNEQALQKKRKSKTAIGKHDNEASTSSNTENHKEAKSKAAAGKKPNPSGVNGSKKPKK</sequence>
<reference evidence="2 3" key="1">
    <citation type="journal article" date="2019" name="Sci. Rep.">
        <title>A high-quality genome of Eragrostis curvula grass provides insights into Poaceae evolution and supports new strategies to enhance forage quality.</title>
        <authorList>
            <person name="Carballo J."/>
            <person name="Santos B.A.C.M."/>
            <person name="Zappacosta D."/>
            <person name="Garbus I."/>
            <person name="Selva J.P."/>
            <person name="Gallo C.A."/>
            <person name="Diaz A."/>
            <person name="Albertini E."/>
            <person name="Caccamo M."/>
            <person name="Echenique V."/>
        </authorList>
    </citation>
    <scope>NUCLEOTIDE SEQUENCE [LARGE SCALE GENOMIC DNA]</scope>
    <source>
        <strain evidence="3">cv. Victoria</strain>
        <tissue evidence="2">Leaf</tissue>
    </source>
</reference>
<name>A0A5J9U222_9POAL</name>
<dbReference type="EMBL" id="RWGY01000029">
    <property type="protein sequence ID" value="TVU17769.1"/>
    <property type="molecule type" value="Genomic_DNA"/>
</dbReference>
<evidence type="ECO:0000313" key="3">
    <source>
        <dbReference type="Proteomes" id="UP000324897"/>
    </source>
</evidence>
<feature type="region of interest" description="Disordered" evidence="1">
    <location>
        <begin position="78"/>
        <end position="99"/>
    </location>
</feature>
<keyword evidence="3" id="KW-1185">Reference proteome</keyword>
<feature type="region of interest" description="Disordered" evidence="1">
    <location>
        <begin position="491"/>
        <end position="545"/>
    </location>
</feature>
<protein>
    <submittedName>
        <fullName evidence="2">Uncharacterized protein</fullName>
    </submittedName>
</protein>
<feature type="compositionally biased region" description="Low complexity" evidence="1">
    <location>
        <begin position="20"/>
        <end position="42"/>
    </location>
</feature>
<dbReference type="OrthoDB" id="696409at2759"/>
<feature type="non-terminal residue" evidence="2">
    <location>
        <position position="1"/>
    </location>
</feature>
<comment type="caution">
    <text evidence="2">The sequence shown here is derived from an EMBL/GenBank/DDBJ whole genome shotgun (WGS) entry which is preliminary data.</text>
</comment>
<evidence type="ECO:0000313" key="2">
    <source>
        <dbReference type="EMBL" id="TVU17769.1"/>
    </source>
</evidence>
<gene>
    <name evidence="2" type="ORF">EJB05_33825</name>
</gene>
<accession>A0A5J9U222</accession>
<dbReference type="AlphaFoldDB" id="A0A5J9U222"/>
<dbReference type="Proteomes" id="UP000324897">
    <property type="component" value="Chromosome 7"/>
</dbReference>
<proteinExistence type="predicted"/>
<feature type="region of interest" description="Disordered" evidence="1">
    <location>
        <begin position="1"/>
        <end position="51"/>
    </location>
</feature>
<dbReference type="Gramene" id="TVU17769">
    <property type="protein sequence ID" value="TVU17769"/>
    <property type="gene ID" value="EJB05_33825"/>
</dbReference>
<dbReference type="PANTHER" id="PTHR33075:SF9">
    <property type="entry name" value="DUF4283 DOMAIN-CONTAINING PROTEIN"/>
    <property type="match status" value="1"/>
</dbReference>
<organism evidence="2 3">
    <name type="scientific">Eragrostis curvula</name>
    <name type="common">weeping love grass</name>
    <dbReference type="NCBI Taxonomy" id="38414"/>
    <lineage>
        <taxon>Eukaryota</taxon>
        <taxon>Viridiplantae</taxon>
        <taxon>Streptophyta</taxon>
        <taxon>Embryophyta</taxon>
        <taxon>Tracheophyta</taxon>
        <taxon>Spermatophyta</taxon>
        <taxon>Magnoliopsida</taxon>
        <taxon>Liliopsida</taxon>
        <taxon>Poales</taxon>
        <taxon>Poaceae</taxon>
        <taxon>PACMAD clade</taxon>
        <taxon>Chloridoideae</taxon>
        <taxon>Eragrostideae</taxon>
        <taxon>Eragrostidinae</taxon>
        <taxon>Eragrostis</taxon>
    </lineage>
</organism>
<dbReference type="PANTHER" id="PTHR33075">
    <property type="entry name" value="OS02G0499800 PROTEIN"/>
    <property type="match status" value="1"/>
</dbReference>